<protein>
    <recommendedName>
        <fullName evidence="3">DUF86 domain-containing protein</fullName>
    </recommendedName>
</protein>
<dbReference type="EMBL" id="JACATA010000007">
    <property type="protein sequence ID" value="NWJ68257.1"/>
    <property type="molecule type" value="Genomic_DNA"/>
</dbReference>
<dbReference type="AlphaFoldDB" id="A0A7K4MYD9"/>
<evidence type="ECO:0008006" key="3">
    <source>
        <dbReference type="Google" id="ProtNLM"/>
    </source>
</evidence>
<evidence type="ECO:0000313" key="1">
    <source>
        <dbReference type="EMBL" id="NWJ68257.1"/>
    </source>
</evidence>
<name>A0A7K4MYD9_9ARCH</name>
<comment type="caution">
    <text evidence="1">The sequence shown here is derived from an EMBL/GenBank/DDBJ whole genome shotgun (WGS) entry which is preliminary data.</text>
</comment>
<dbReference type="Proteomes" id="UP000554454">
    <property type="component" value="Unassembled WGS sequence"/>
</dbReference>
<reference evidence="1 2" key="1">
    <citation type="journal article" date="2019" name="Environ. Microbiol.">
        <title>Genomics insights into ecotype formation of ammonia-oxidizing archaea in the deep ocean.</title>
        <authorList>
            <person name="Wang Y."/>
            <person name="Huang J.M."/>
            <person name="Cui G.J."/>
            <person name="Nunoura T."/>
            <person name="Takaki Y."/>
            <person name="Li W.L."/>
            <person name="Li J."/>
            <person name="Gao Z.M."/>
            <person name="Takai K."/>
            <person name="Zhang A.Q."/>
            <person name="Stepanauskas R."/>
        </authorList>
    </citation>
    <scope>NUCLEOTIDE SEQUENCE [LARGE SCALE GENOMIC DNA]</scope>
    <source>
        <strain evidence="1 2">D17</strain>
    </source>
</reference>
<evidence type="ECO:0000313" key="2">
    <source>
        <dbReference type="Proteomes" id="UP000554454"/>
    </source>
</evidence>
<sequence length="48" mass="5540">MNKSELKIIEVLRLVVDLETFVGNPSNAYNNTSYIQKSLEDIKKILEE</sequence>
<accession>A0A7K4MYD9</accession>
<proteinExistence type="predicted"/>
<keyword evidence="2" id="KW-1185">Reference proteome</keyword>
<gene>
    <name evidence="1" type="ORF">HX834_02760</name>
</gene>
<organism evidence="1 2">
    <name type="scientific">Marine Group I thaumarchaeote</name>
    <dbReference type="NCBI Taxonomy" id="2511932"/>
    <lineage>
        <taxon>Archaea</taxon>
        <taxon>Nitrososphaerota</taxon>
        <taxon>Marine Group I</taxon>
    </lineage>
</organism>